<organism evidence="4 5">
    <name type="scientific">Geodia barretti</name>
    <name type="common">Barrett's horny sponge</name>
    <dbReference type="NCBI Taxonomy" id="519541"/>
    <lineage>
        <taxon>Eukaryota</taxon>
        <taxon>Metazoa</taxon>
        <taxon>Porifera</taxon>
        <taxon>Demospongiae</taxon>
        <taxon>Heteroscleromorpha</taxon>
        <taxon>Tetractinellida</taxon>
        <taxon>Astrophorina</taxon>
        <taxon>Geodiidae</taxon>
        <taxon>Geodia</taxon>
    </lineage>
</organism>
<comment type="caution">
    <text evidence="4">The sequence shown here is derived from an EMBL/GenBank/DDBJ whole genome shotgun (WGS) entry which is preliminary data.</text>
</comment>
<evidence type="ECO:0000313" key="5">
    <source>
        <dbReference type="Proteomes" id="UP001174909"/>
    </source>
</evidence>
<dbReference type="PANTHER" id="PTHR30570">
    <property type="entry name" value="PERIPLASMIC PHOSPHATE BINDING COMPONENT OF PHOSPHATE ABC TRANSPORTER"/>
    <property type="match status" value="1"/>
</dbReference>
<keyword evidence="1" id="KW-0813">Transport</keyword>
<feature type="domain" description="PBP" evidence="3">
    <location>
        <begin position="10"/>
        <end position="262"/>
    </location>
</feature>
<dbReference type="InterPro" id="IPR011862">
    <property type="entry name" value="Phos-bd"/>
</dbReference>
<sequence>METGDYASLSGDIDVDGSSTVFPITEAVAEEFGKLTNGQVRVTVGVSGTGGGFKKFCNGEIVVSDASRPIKASEVQLCSDAGVEYIEIPVAIDGVTVIANKDNTWAQCITIKELDRMWGPDAEDTVMKWSQVRDGWPDDEMEMYAPGVDSGTFDYFTDTVSGESGASRGDFTASEDDNLIIQGVSGGKNGVGYLGYAYYSENADKLKAVEVDGGSGCVPPTDANINQGTYSPLSRPLFIYVRKDAASTPHIAEFIRYFLSNEGQALVAEVGYIPFPQPVYDLILARFENGATGTVFGGENPMGGAVEEVLANSQ</sequence>
<proteinExistence type="predicted"/>
<gene>
    <name evidence="4" type="ORF">GBAR_LOCUS19946</name>
</gene>
<name>A0AA35SUK9_GEOBA</name>
<dbReference type="SUPFAM" id="SSF53850">
    <property type="entry name" value="Periplasmic binding protein-like II"/>
    <property type="match status" value="1"/>
</dbReference>
<dbReference type="AlphaFoldDB" id="A0AA35SUK9"/>
<keyword evidence="5" id="KW-1185">Reference proteome</keyword>
<evidence type="ECO:0000256" key="1">
    <source>
        <dbReference type="ARBA" id="ARBA00022448"/>
    </source>
</evidence>
<protein>
    <submittedName>
        <fullName evidence="4">Protein SphX</fullName>
    </submittedName>
</protein>
<dbReference type="Proteomes" id="UP001174909">
    <property type="component" value="Unassembled WGS sequence"/>
</dbReference>
<dbReference type="Pfam" id="PF12849">
    <property type="entry name" value="PBP_like_2"/>
    <property type="match status" value="1"/>
</dbReference>
<evidence type="ECO:0000313" key="4">
    <source>
        <dbReference type="EMBL" id="CAI8035602.1"/>
    </source>
</evidence>
<dbReference type="InterPro" id="IPR050811">
    <property type="entry name" value="Phosphate_ABC_transporter"/>
</dbReference>
<accession>A0AA35SUK9</accession>
<keyword evidence="2" id="KW-0732">Signal</keyword>
<dbReference type="CDD" id="cd13654">
    <property type="entry name" value="PBP2_phosphate_like_2"/>
    <property type="match status" value="1"/>
</dbReference>
<dbReference type="NCBIfam" id="TIGR02136">
    <property type="entry name" value="ptsS_2"/>
    <property type="match status" value="1"/>
</dbReference>
<dbReference type="Gene3D" id="3.40.190.10">
    <property type="entry name" value="Periplasmic binding protein-like II"/>
    <property type="match status" value="2"/>
</dbReference>
<dbReference type="PANTHER" id="PTHR30570:SF1">
    <property type="entry name" value="PHOSPHATE-BINDING PROTEIN PSTS"/>
    <property type="match status" value="1"/>
</dbReference>
<reference evidence="4" key="1">
    <citation type="submission" date="2023-03" db="EMBL/GenBank/DDBJ databases">
        <authorList>
            <person name="Steffen K."/>
            <person name="Cardenas P."/>
        </authorList>
    </citation>
    <scope>NUCLEOTIDE SEQUENCE</scope>
</reference>
<dbReference type="EMBL" id="CASHTH010002811">
    <property type="protein sequence ID" value="CAI8035602.1"/>
    <property type="molecule type" value="Genomic_DNA"/>
</dbReference>
<evidence type="ECO:0000256" key="2">
    <source>
        <dbReference type="ARBA" id="ARBA00022729"/>
    </source>
</evidence>
<dbReference type="GO" id="GO:0042301">
    <property type="term" value="F:phosphate ion binding"/>
    <property type="evidence" value="ECO:0007669"/>
    <property type="project" value="InterPro"/>
</dbReference>
<dbReference type="InterPro" id="IPR024370">
    <property type="entry name" value="PBP_domain"/>
</dbReference>
<evidence type="ECO:0000259" key="3">
    <source>
        <dbReference type="Pfam" id="PF12849"/>
    </source>
</evidence>